<dbReference type="Proteomes" id="UP000185124">
    <property type="component" value="Unassembled WGS sequence"/>
</dbReference>
<dbReference type="OrthoDB" id="3295489at2"/>
<evidence type="ECO:0000313" key="2">
    <source>
        <dbReference type="Proteomes" id="UP000185124"/>
    </source>
</evidence>
<dbReference type="RefSeq" id="WP_074311765.1">
    <property type="nucleotide sequence ID" value="NZ_FSQT01000001.1"/>
</dbReference>
<accession>A0A1N5WT81</accession>
<evidence type="ECO:0000313" key="1">
    <source>
        <dbReference type="EMBL" id="SIM87955.1"/>
    </source>
</evidence>
<sequence>MAFRAATYAGWLQLGWLPVAGDGFGNSYVLLIRGPLAGCVAFVEAIADPDEIAYVAASNLWTFLRFLFEKELGAKGWPFGSKVVLAADPDLAQIPGDLLPWAH</sequence>
<keyword evidence="2" id="KW-1185">Reference proteome</keyword>
<dbReference type="EMBL" id="FSQT01000001">
    <property type="protein sequence ID" value="SIM87955.1"/>
    <property type="molecule type" value="Genomic_DNA"/>
</dbReference>
<proteinExistence type="predicted"/>
<organism evidence="1 2">
    <name type="scientific">Micromonospora cremea</name>
    <dbReference type="NCBI Taxonomy" id="709881"/>
    <lineage>
        <taxon>Bacteria</taxon>
        <taxon>Bacillati</taxon>
        <taxon>Actinomycetota</taxon>
        <taxon>Actinomycetes</taxon>
        <taxon>Micromonosporales</taxon>
        <taxon>Micromonosporaceae</taxon>
        <taxon>Micromonospora</taxon>
    </lineage>
</organism>
<reference evidence="2" key="1">
    <citation type="submission" date="2016-12" db="EMBL/GenBank/DDBJ databases">
        <authorList>
            <person name="Varghese N."/>
            <person name="Submissions S."/>
        </authorList>
    </citation>
    <scope>NUCLEOTIDE SEQUENCE [LARGE SCALE GENOMIC DNA]</scope>
    <source>
        <strain evidence="2">DSM 45599</strain>
    </source>
</reference>
<protein>
    <recommendedName>
        <fullName evidence="3">SMI1 / KNR4 family (SUKH-1)</fullName>
    </recommendedName>
</protein>
<gene>
    <name evidence="1" type="ORF">SAMN04489832_2704</name>
</gene>
<dbReference type="AlphaFoldDB" id="A0A1N5WT81"/>
<name>A0A1N5WT81_9ACTN</name>
<evidence type="ECO:0008006" key="3">
    <source>
        <dbReference type="Google" id="ProtNLM"/>
    </source>
</evidence>